<reference evidence="2 3" key="1">
    <citation type="submission" date="2020-11" db="EMBL/GenBank/DDBJ databases">
        <title>Genomic insight of Alicyclobacillus mali FL 18 reveals a new arsenic-resistant strain, with potential in environmental biotechnology.</title>
        <authorList>
            <person name="Fiorentino G."/>
            <person name="Gallo G."/>
            <person name="Aulitto M."/>
        </authorList>
    </citation>
    <scope>NUCLEOTIDE SEQUENCE [LARGE SCALE GENOMIC DNA]</scope>
    <source>
        <strain evidence="2 3">FL 18</strain>
    </source>
</reference>
<organism evidence="2 3">
    <name type="scientific">Alicyclobacillus mali</name>
    <name type="common">ex Roth et al. 2021</name>
    <dbReference type="NCBI Taxonomy" id="1123961"/>
    <lineage>
        <taxon>Bacteria</taxon>
        <taxon>Bacillati</taxon>
        <taxon>Bacillota</taxon>
        <taxon>Bacilli</taxon>
        <taxon>Bacillales</taxon>
        <taxon>Alicyclobacillaceae</taxon>
        <taxon>Alicyclobacillus</taxon>
    </lineage>
</organism>
<evidence type="ECO:0000313" key="3">
    <source>
        <dbReference type="Proteomes" id="UP000642910"/>
    </source>
</evidence>
<feature type="chain" id="PRO_5045835445" evidence="1">
    <location>
        <begin position="22"/>
        <end position="200"/>
    </location>
</feature>
<accession>A0ABS0F0K3</accession>
<keyword evidence="3" id="KW-1185">Reference proteome</keyword>
<proteinExistence type="predicted"/>
<feature type="signal peptide" evidence="1">
    <location>
        <begin position="1"/>
        <end position="21"/>
    </location>
</feature>
<evidence type="ECO:0000256" key="1">
    <source>
        <dbReference type="SAM" id="SignalP"/>
    </source>
</evidence>
<dbReference type="Proteomes" id="UP000642910">
    <property type="component" value="Unassembled WGS sequence"/>
</dbReference>
<dbReference type="EMBL" id="JADPKZ010000028">
    <property type="protein sequence ID" value="MBF8376801.1"/>
    <property type="molecule type" value="Genomic_DNA"/>
</dbReference>
<dbReference type="PROSITE" id="PS51257">
    <property type="entry name" value="PROKAR_LIPOPROTEIN"/>
    <property type="match status" value="1"/>
</dbReference>
<evidence type="ECO:0000313" key="2">
    <source>
        <dbReference type="EMBL" id="MBF8376801.1"/>
    </source>
</evidence>
<sequence>MFNVNKWTGWSLAFVTMGAFALTGCGTHPTSNASNTIPVAHTTTGAATFHTHSVAPAKEIPVPTKSLPVQVTQHLKPYASRLEHVTSLPVTVPRDTQNVLVISALTAYAIPQFQQVWSQLSSKPAVVWVGLTQAQTEQVWKQAGYSSDPLPSPVTLYESISMPVPIAYHRVNNGWEAVPGILPPSQAHDWVAFFEGATSR</sequence>
<comment type="caution">
    <text evidence="2">The sequence shown here is derived from an EMBL/GenBank/DDBJ whole genome shotgun (WGS) entry which is preliminary data.</text>
</comment>
<gene>
    <name evidence="2" type="ORF">IW967_02800</name>
</gene>
<name>A0ABS0F0K3_9BACL</name>
<keyword evidence="1" id="KW-0732">Signal</keyword>
<protein>
    <submittedName>
        <fullName evidence="2">Uncharacterized protein</fullName>
    </submittedName>
</protein>